<evidence type="ECO:0000259" key="5">
    <source>
        <dbReference type="PROSITE" id="PS50931"/>
    </source>
</evidence>
<reference evidence="6 7" key="1">
    <citation type="journal article" date="2014" name="Microbiology">
        <title>Unravelling the complete genome sequence of Advenella mimigardefordensis strain DPN7T and novel insights in the catabolism of the xenobiotic polythioester precursor 3,3'-dithiodipropionate.</title>
        <authorList>
            <person name="Wubbeler J.H."/>
            <person name="Hiessl S."/>
            <person name="Schuldes J."/>
            <person name="Thurmer A."/>
            <person name="Daniel R."/>
            <person name="Steinbuchel A."/>
        </authorList>
    </citation>
    <scope>NUCLEOTIDE SEQUENCE [LARGE SCALE GENOMIC DNA]</scope>
    <source>
        <strain evidence="7">DSM 17166 / LMG 22922 / DPN7</strain>
    </source>
</reference>
<feature type="domain" description="HTH lysR-type" evidence="5">
    <location>
        <begin position="1"/>
        <end position="58"/>
    </location>
</feature>
<dbReference type="PANTHER" id="PTHR30419:SF8">
    <property type="entry name" value="NITROGEN ASSIMILATION TRANSCRIPTIONAL ACTIVATOR-RELATED"/>
    <property type="match status" value="1"/>
</dbReference>
<dbReference type="InterPro" id="IPR005119">
    <property type="entry name" value="LysR_subst-bd"/>
</dbReference>
<keyword evidence="7" id="KW-1185">Reference proteome</keyword>
<dbReference type="PANTHER" id="PTHR30419">
    <property type="entry name" value="HTH-TYPE TRANSCRIPTIONAL REGULATOR YBHD"/>
    <property type="match status" value="1"/>
</dbReference>
<sequence>MDLRALSYFVEVVRQNNFTRAAEALHVTQPTISKMVRALEEEFGGPLLVRNGRSIQLTDAGQVVYNHGQKMLNQAQQLRQEVAEVDGITRGTLTIGIAPTLGHYMAPVIALFQHQYPGVELQLLEQGAHALHQSILDGDLDMSVGILQSEPEPQLERYAIAHLKVCAVFPAQHSLNGAGTMSWRELQNQPLVLYTSDFVLHQTVLARCAAAGFSPLVRLQTRYWDFIGDLVAAGVGIGVLLEHVAAKFDPQVIASCPLSDPDVSWGVGLSWRSGYLSRAALAWLACVRDVYPAADPVPENRSPE</sequence>
<gene>
    <name evidence="6" type="ORF">MIM_c25260</name>
</gene>
<dbReference type="Pfam" id="PF03466">
    <property type="entry name" value="LysR_substrate"/>
    <property type="match status" value="1"/>
</dbReference>
<evidence type="ECO:0000256" key="3">
    <source>
        <dbReference type="ARBA" id="ARBA00023125"/>
    </source>
</evidence>
<evidence type="ECO:0000256" key="2">
    <source>
        <dbReference type="ARBA" id="ARBA00023015"/>
    </source>
</evidence>
<evidence type="ECO:0000313" key="6">
    <source>
        <dbReference type="EMBL" id="AHG64596.1"/>
    </source>
</evidence>
<dbReference type="Gene3D" id="3.40.190.290">
    <property type="match status" value="1"/>
</dbReference>
<dbReference type="AlphaFoldDB" id="W0PCW1"/>
<dbReference type="GO" id="GO:0003677">
    <property type="term" value="F:DNA binding"/>
    <property type="evidence" value="ECO:0007669"/>
    <property type="project" value="UniProtKB-KW"/>
</dbReference>
<dbReference type="SUPFAM" id="SSF53850">
    <property type="entry name" value="Periplasmic binding protein-like II"/>
    <property type="match status" value="1"/>
</dbReference>
<comment type="similarity">
    <text evidence="1">Belongs to the LysR transcriptional regulatory family.</text>
</comment>
<keyword evidence="2" id="KW-0805">Transcription regulation</keyword>
<dbReference type="InterPro" id="IPR036388">
    <property type="entry name" value="WH-like_DNA-bd_sf"/>
</dbReference>
<dbReference type="EMBL" id="CP003915">
    <property type="protein sequence ID" value="AHG64596.1"/>
    <property type="molecule type" value="Genomic_DNA"/>
</dbReference>
<dbReference type="GO" id="GO:0005829">
    <property type="term" value="C:cytosol"/>
    <property type="evidence" value="ECO:0007669"/>
    <property type="project" value="TreeGrafter"/>
</dbReference>
<dbReference type="eggNOG" id="COG0583">
    <property type="taxonomic scope" value="Bacteria"/>
</dbReference>
<name>W0PCW1_ADVMD</name>
<keyword evidence="3" id="KW-0238">DNA-binding</keyword>
<keyword evidence="4" id="KW-0804">Transcription</keyword>
<dbReference type="PATRIC" id="fig|1247726.3.peg.2776"/>
<dbReference type="STRING" id="1247726.MIM_c25260"/>
<organism evidence="6 7">
    <name type="scientific">Advenella mimigardefordensis (strain DSM 17166 / LMG 22922 / DPN7)</name>
    <dbReference type="NCBI Taxonomy" id="1247726"/>
    <lineage>
        <taxon>Bacteria</taxon>
        <taxon>Pseudomonadati</taxon>
        <taxon>Pseudomonadota</taxon>
        <taxon>Betaproteobacteria</taxon>
        <taxon>Burkholderiales</taxon>
        <taxon>Alcaligenaceae</taxon>
    </lineage>
</organism>
<dbReference type="GO" id="GO:0003700">
    <property type="term" value="F:DNA-binding transcription factor activity"/>
    <property type="evidence" value="ECO:0007669"/>
    <property type="project" value="InterPro"/>
</dbReference>
<dbReference type="InterPro" id="IPR000847">
    <property type="entry name" value="LysR_HTH_N"/>
</dbReference>
<dbReference type="SUPFAM" id="SSF46785">
    <property type="entry name" value="Winged helix' DNA-binding domain"/>
    <property type="match status" value="1"/>
</dbReference>
<dbReference type="RefSeq" id="WP_025373239.1">
    <property type="nucleotide sequence ID" value="NZ_CP003915.1"/>
</dbReference>
<evidence type="ECO:0000256" key="1">
    <source>
        <dbReference type="ARBA" id="ARBA00009437"/>
    </source>
</evidence>
<dbReference type="InterPro" id="IPR036390">
    <property type="entry name" value="WH_DNA-bd_sf"/>
</dbReference>
<dbReference type="Gene3D" id="1.10.10.10">
    <property type="entry name" value="Winged helix-like DNA-binding domain superfamily/Winged helix DNA-binding domain"/>
    <property type="match status" value="1"/>
</dbReference>
<evidence type="ECO:0000313" key="7">
    <source>
        <dbReference type="Proteomes" id="UP000019095"/>
    </source>
</evidence>
<dbReference type="OrthoDB" id="5671700at2"/>
<evidence type="ECO:0000256" key="4">
    <source>
        <dbReference type="ARBA" id="ARBA00023163"/>
    </source>
</evidence>
<accession>W0PCW1</accession>
<protein>
    <submittedName>
        <fullName evidence="6">Transcriptional regulator, LysR family</fullName>
    </submittedName>
</protein>
<dbReference type="HOGENOM" id="CLU_039613_6_2_4"/>
<dbReference type="PRINTS" id="PR00039">
    <property type="entry name" value="HTHLYSR"/>
</dbReference>
<dbReference type="KEGG" id="amim:MIM_c25260"/>
<dbReference type="FunFam" id="1.10.10.10:FF:000001">
    <property type="entry name" value="LysR family transcriptional regulator"/>
    <property type="match status" value="1"/>
</dbReference>
<dbReference type="PROSITE" id="PS50931">
    <property type="entry name" value="HTH_LYSR"/>
    <property type="match status" value="1"/>
</dbReference>
<proteinExistence type="inferred from homology"/>
<dbReference type="InterPro" id="IPR050950">
    <property type="entry name" value="HTH-type_LysR_regulators"/>
</dbReference>
<dbReference type="Proteomes" id="UP000019095">
    <property type="component" value="Chromosome"/>
</dbReference>
<dbReference type="Pfam" id="PF00126">
    <property type="entry name" value="HTH_1"/>
    <property type="match status" value="1"/>
</dbReference>